<reference evidence="2 3" key="1">
    <citation type="submission" date="2020-02" db="EMBL/GenBank/DDBJ databases">
        <title>Whole-genome analyses of novel actinobacteria.</title>
        <authorList>
            <person name="Sahin N."/>
            <person name="Tatar D."/>
        </authorList>
    </citation>
    <scope>NUCLEOTIDE SEQUENCE [LARGE SCALE GENOMIC DNA]</scope>
    <source>
        <strain evidence="2 3">SB3404</strain>
    </source>
</reference>
<evidence type="ECO:0000313" key="2">
    <source>
        <dbReference type="EMBL" id="NGO68974.1"/>
    </source>
</evidence>
<dbReference type="GO" id="GO:0016787">
    <property type="term" value="F:hydrolase activity"/>
    <property type="evidence" value="ECO:0007669"/>
    <property type="project" value="UniProtKB-KW"/>
</dbReference>
<dbReference type="RefSeq" id="WP_165298670.1">
    <property type="nucleotide sequence ID" value="NZ_JAAKZZ010000088.1"/>
</dbReference>
<dbReference type="AlphaFoldDB" id="A0A6G4WWS0"/>
<comment type="caution">
    <text evidence="2">The sequence shown here is derived from an EMBL/GenBank/DDBJ whole genome shotgun (WGS) entry which is preliminary data.</text>
</comment>
<dbReference type="InterPro" id="IPR000073">
    <property type="entry name" value="AB_hydrolase_1"/>
</dbReference>
<proteinExistence type="predicted"/>
<dbReference type="Proteomes" id="UP000477722">
    <property type="component" value="Unassembled WGS sequence"/>
</dbReference>
<keyword evidence="3" id="KW-1185">Reference proteome</keyword>
<dbReference type="InterPro" id="IPR029058">
    <property type="entry name" value="AB_hydrolase_fold"/>
</dbReference>
<organism evidence="2 3">
    <name type="scientific">Streptomyces boncukensis</name>
    <dbReference type="NCBI Taxonomy" id="2711219"/>
    <lineage>
        <taxon>Bacteria</taxon>
        <taxon>Bacillati</taxon>
        <taxon>Actinomycetota</taxon>
        <taxon>Actinomycetes</taxon>
        <taxon>Kitasatosporales</taxon>
        <taxon>Streptomycetaceae</taxon>
        <taxon>Streptomyces</taxon>
    </lineage>
</organism>
<name>A0A6G4WWS0_9ACTN</name>
<dbReference type="PANTHER" id="PTHR43689:SF8">
    <property type="entry name" value="ALPHA_BETA-HYDROLASES SUPERFAMILY PROTEIN"/>
    <property type="match status" value="1"/>
</dbReference>
<dbReference type="SUPFAM" id="SSF53474">
    <property type="entry name" value="alpha/beta-Hydrolases"/>
    <property type="match status" value="1"/>
</dbReference>
<protein>
    <submittedName>
        <fullName evidence="2">Alpha/beta hydrolase</fullName>
    </submittedName>
</protein>
<dbReference type="Pfam" id="PF00561">
    <property type="entry name" value="Abhydrolase_1"/>
    <property type="match status" value="1"/>
</dbReference>
<accession>A0A6G4WWS0</accession>
<sequence length="277" mass="28557">MAYDQAVLTDDQAVLTGDQYALDVRTYGDSGPALLLAHGAGGGIDGNFGLVTHALARDHAVVGPHYPGAGATPRATAPLVLDTLVDSLVAAAVERGHERFAVLGESLGSAVAVRAATRHPERVTALVLTAGFAVADPVLDGAARLLATLGAAGERDAMARLATLGCLSEEQFRTLSPGDLEAAVAGARESMPPGFLDHFDLVRRVDVRGDLARVRVPSLVAVPTGDRLVLPDSGRRLAAGIDGAAVLEIPGGAHILSAPDRAVWLERVREFLAHAGS</sequence>
<evidence type="ECO:0000259" key="1">
    <source>
        <dbReference type="Pfam" id="PF00561"/>
    </source>
</evidence>
<dbReference type="Gene3D" id="3.40.50.1820">
    <property type="entry name" value="alpha/beta hydrolase"/>
    <property type="match status" value="1"/>
</dbReference>
<evidence type="ECO:0000313" key="3">
    <source>
        <dbReference type="Proteomes" id="UP000477722"/>
    </source>
</evidence>
<gene>
    <name evidence="2" type="ORF">G5C65_11520</name>
</gene>
<dbReference type="PRINTS" id="PR00111">
    <property type="entry name" value="ABHYDROLASE"/>
</dbReference>
<dbReference type="PANTHER" id="PTHR43689">
    <property type="entry name" value="HYDROLASE"/>
    <property type="match status" value="1"/>
</dbReference>
<dbReference type="EMBL" id="JAAKZZ010000088">
    <property type="protein sequence ID" value="NGO68974.1"/>
    <property type="molecule type" value="Genomic_DNA"/>
</dbReference>
<keyword evidence="2" id="KW-0378">Hydrolase</keyword>
<feature type="domain" description="AB hydrolase-1" evidence="1">
    <location>
        <begin position="32"/>
        <end position="256"/>
    </location>
</feature>